<dbReference type="Gene3D" id="3.50.50.60">
    <property type="entry name" value="FAD/NAD(P)-binding domain"/>
    <property type="match status" value="1"/>
</dbReference>
<sequence>MEKRARIPVGPPSTRPLPSYWHEPKSPLANVIEPETENPAAPYDYAIIGSGISGAAIAYNLLYSSTSNAASPRIAMLEAREICGGATGRNGGHMKAASYRTYFHHRELYGKDEALRIARLEYANIVETNKLAKELGIECESQRCNTVDIIYDQATFEAGKNAIAQLEEDARDDEKELGRMAWYRIYEKGDAIKQKFWVSEKNRNPAVQGNARAEQEEVVGAFEYAAGQINAYRFTTGILKECVKKGLQLCANTPVHSLLPSDTHSDGSEHMYDIFTQYNTLQARKVIVATNGYTPYLLKSLQGAIVPLRGQITAQKPPKRAAHPSVLNRTYSFIYSSGYEYMISRNEPDGTQHIIIGGGLARLPEGGASEYGTVDDSRLNPQISKYLHGTLSGYFGAPNTDSKAEGEIEYEIVREWTGIMGATADGLPFVGEVPGNKGMWVSAGFNGHGMVLCLKSAEALVGMIRGGAEGEKVEEWFPKSFLISGERLEKCVFKGRTDMPVPETEGAPVESSGGCGISREF</sequence>
<evidence type="ECO:0000313" key="4">
    <source>
        <dbReference type="Proteomes" id="UP000800035"/>
    </source>
</evidence>
<proteinExistence type="predicted"/>
<feature type="domain" description="FAD dependent oxidoreductase" evidence="2">
    <location>
        <begin position="44"/>
        <end position="460"/>
    </location>
</feature>
<feature type="region of interest" description="Disordered" evidence="1">
    <location>
        <begin position="502"/>
        <end position="521"/>
    </location>
</feature>
<dbReference type="PANTHER" id="PTHR13847:SF284">
    <property type="entry name" value="FAD DEPENDENT OXIDOREDUCTASE DOMAIN-CONTAINING PROTEIN"/>
    <property type="match status" value="1"/>
</dbReference>
<dbReference type="OrthoDB" id="429143at2759"/>
<organism evidence="3 4">
    <name type="scientific">Byssothecium circinans</name>
    <dbReference type="NCBI Taxonomy" id="147558"/>
    <lineage>
        <taxon>Eukaryota</taxon>
        <taxon>Fungi</taxon>
        <taxon>Dikarya</taxon>
        <taxon>Ascomycota</taxon>
        <taxon>Pezizomycotina</taxon>
        <taxon>Dothideomycetes</taxon>
        <taxon>Pleosporomycetidae</taxon>
        <taxon>Pleosporales</taxon>
        <taxon>Massarineae</taxon>
        <taxon>Massarinaceae</taxon>
        <taxon>Byssothecium</taxon>
    </lineage>
</organism>
<dbReference type="Pfam" id="PF01266">
    <property type="entry name" value="DAO"/>
    <property type="match status" value="1"/>
</dbReference>
<dbReference type="EMBL" id="ML976993">
    <property type="protein sequence ID" value="KAF1955912.1"/>
    <property type="molecule type" value="Genomic_DNA"/>
</dbReference>
<accession>A0A6A5TW90</accession>
<gene>
    <name evidence="3" type="ORF">CC80DRAFT_446860</name>
</gene>
<dbReference type="PANTHER" id="PTHR13847">
    <property type="entry name" value="SARCOSINE DEHYDROGENASE-RELATED"/>
    <property type="match status" value="1"/>
</dbReference>
<reference evidence="3" key="1">
    <citation type="journal article" date="2020" name="Stud. Mycol.">
        <title>101 Dothideomycetes genomes: a test case for predicting lifestyles and emergence of pathogens.</title>
        <authorList>
            <person name="Haridas S."/>
            <person name="Albert R."/>
            <person name="Binder M."/>
            <person name="Bloem J."/>
            <person name="Labutti K."/>
            <person name="Salamov A."/>
            <person name="Andreopoulos B."/>
            <person name="Baker S."/>
            <person name="Barry K."/>
            <person name="Bills G."/>
            <person name="Bluhm B."/>
            <person name="Cannon C."/>
            <person name="Castanera R."/>
            <person name="Culley D."/>
            <person name="Daum C."/>
            <person name="Ezra D."/>
            <person name="Gonzalez J."/>
            <person name="Henrissat B."/>
            <person name="Kuo A."/>
            <person name="Liang C."/>
            <person name="Lipzen A."/>
            <person name="Lutzoni F."/>
            <person name="Magnuson J."/>
            <person name="Mondo S."/>
            <person name="Nolan M."/>
            <person name="Ohm R."/>
            <person name="Pangilinan J."/>
            <person name="Park H.-J."/>
            <person name="Ramirez L."/>
            <person name="Alfaro M."/>
            <person name="Sun H."/>
            <person name="Tritt A."/>
            <person name="Yoshinaga Y."/>
            <person name="Zwiers L.-H."/>
            <person name="Turgeon B."/>
            <person name="Goodwin S."/>
            <person name="Spatafora J."/>
            <person name="Crous P."/>
            <person name="Grigoriev I."/>
        </authorList>
    </citation>
    <scope>NUCLEOTIDE SEQUENCE</scope>
    <source>
        <strain evidence="3">CBS 675.92</strain>
    </source>
</reference>
<evidence type="ECO:0000313" key="3">
    <source>
        <dbReference type="EMBL" id="KAF1955912.1"/>
    </source>
</evidence>
<dbReference type="InterPro" id="IPR006076">
    <property type="entry name" value="FAD-dep_OxRdtase"/>
</dbReference>
<dbReference type="AlphaFoldDB" id="A0A6A5TW90"/>
<evidence type="ECO:0000256" key="1">
    <source>
        <dbReference type="SAM" id="MobiDB-lite"/>
    </source>
</evidence>
<dbReference type="Gene3D" id="3.30.9.10">
    <property type="entry name" value="D-Amino Acid Oxidase, subunit A, domain 2"/>
    <property type="match status" value="1"/>
</dbReference>
<dbReference type="InterPro" id="IPR036188">
    <property type="entry name" value="FAD/NAD-bd_sf"/>
</dbReference>
<dbReference type="SUPFAM" id="SSF51905">
    <property type="entry name" value="FAD/NAD(P)-binding domain"/>
    <property type="match status" value="1"/>
</dbReference>
<evidence type="ECO:0000259" key="2">
    <source>
        <dbReference type="Pfam" id="PF01266"/>
    </source>
</evidence>
<feature type="region of interest" description="Disordered" evidence="1">
    <location>
        <begin position="1"/>
        <end position="20"/>
    </location>
</feature>
<protein>
    <submittedName>
        <fullName evidence="3">FAD dependent oxidoreductase-like protein</fullName>
    </submittedName>
</protein>
<name>A0A6A5TW90_9PLEO</name>
<dbReference type="GO" id="GO:0005737">
    <property type="term" value="C:cytoplasm"/>
    <property type="evidence" value="ECO:0007669"/>
    <property type="project" value="TreeGrafter"/>
</dbReference>
<keyword evidence="4" id="KW-1185">Reference proteome</keyword>
<dbReference type="Proteomes" id="UP000800035">
    <property type="component" value="Unassembled WGS sequence"/>
</dbReference>